<sequence length="236" mass="27518">MSSPRPPSLGLRNWRGEIVEPLASAPWPSDAKPATQTDDGAPHDDEKSERKHKKKKKKTKKEKRVLYVKDEFGRDVAVVDSDDDDDDKKSKKKKKSKRSTKRSGSASPPSRGRLRGTPPPEDPFRPQLDEHRYQTRAHRRRHSRSRSRERRRSSRRSASRSRSRSQRGSSRHQRQSRSRSRSRSRTRRRRSSSKDRWAHDAFTTRSPSPMREIDPGYHPEPENWVSRAGGVYLPRK</sequence>
<feature type="region of interest" description="Disordered" evidence="1">
    <location>
        <begin position="1"/>
        <end position="236"/>
    </location>
</feature>
<organism evidence="2 3">
    <name type="scientific">Pythium oligandrum</name>
    <name type="common">Mycoparasitic fungus</name>
    <dbReference type="NCBI Taxonomy" id="41045"/>
    <lineage>
        <taxon>Eukaryota</taxon>
        <taxon>Sar</taxon>
        <taxon>Stramenopiles</taxon>
        <taxon>Oomycota</taxon>
        <taxon>Peronosporomycetes</taxon>
        <taxon>Pythiales</taxon>
        <taxon>Pythiaceae</taxon>
        <taxon>Pythium</taxon>
    </lineage>
</organism>
<evidence type="ECO:0000313" key="2">
    <source>
        <dbReference type="EMBL" id="TMW57347.1"/>
    </source>
</evidence>
<name>A0A8K1FF63_PYTOL</name>
<reference evidence="2" key="1">
    <citation type="submission" date="2019-03" db="EMBL/GenBank/DDBJ databases">
        <title>Long read genome sequence of the mycoparasitic Pythium oligandrum ATCC 38472 isolated from sugarbeet rhizosphere.</title>
        <authorList>
            <person name="Gaulin E."/>
        </authorList>
    </citation>
    <scope>NUCLEOTIDE SEQUENCE</scope>
    <source>
        <strain evidence="2">ATCC 38472_TT</strain>
    </source>
</reference>
<accession>A0A8K1FF63</accession>
<feature type="compositionally biased region" description="Basic and acidic residues" evidence="1">
    <location>
        <begin position="122"/>
        <end position="133"/>
    </location>
</feature>
<feature type="compositionally biased region" description="Basic residues" evidence="1">
    <location>
        <begin position="134"/>
        <end position="191"/>
    </location>
</feature>
<evidence type="ECO:0000313" key="3">
    <source>
        <dbReference type="Proteomes" id="UP000794436"/>
    </source>
</evidence>
<feature type="compositionally biased region" description="Basic residues" evidence="1">
    <location>
        <begin position="50"/>
        <end position="63"/>
    </location>
</feature>
<dbReference type="AlphaFoldDB" id="A0A8K1FF63"/>
<keyword evidence="3" id="KW-1185">Reference proteome</keyword>
<proteinExistence type="predicted"/>
<gene>
    <name evidence="2" type="ORF">Poli38472_003272</name>
</gene>
<feature type="compositionally biased region" description="Basic and acidic residues" evidence="1">
    <location>
        <begin position="40"/>
        <end position="49"/>
    </location>
</feature>
<comment type="caution">
    <text evidence="2">The sequence shown here is derived from an EMBL/GenBank/DDBJ whole genome shotgun (WGS) entry which is preliminary data.</text>
</comment>
<feature type="compositionally biased region" description="Low complexity" evidence="1">
    <location>
        <begin position="102"/>
        <end position="111"/>
    </location>
</feature>
<protein>
    <submittedName>
        <fullName evidence="2">Uncharacterized protein</fullName>
    </submittedName>
</protein>
<feature type="compositionally biased region" description="Basic and acidic residues" evidence="1">
    <location>
        <begin position="211"/>
        <end position="221"/>
    </location>
</feature>
<evidence type="ECO:0000256" key="1">
    <source>
        <dbReference type="SAM" id="MobiDB-lite"/>
    </source>
</evidence>
<feature type="compositionally biased region" description="Basic residues" evidence="1">
    <location>
        <begin position="90"/>
        <end position="101"/>
    </location>
</feature>
<dbReference type="EMBL" id="SPLM01000144">
    <property type="protein sequence ID" value="TMW57347.1"/>
    <property type="molecule type" value="Genomic_DNA"/>
</dbReference>
<dbReference type="Proteomes" id="UP000794436">
    <property type="component" value="Unassembled WGS sequence"/>
</dbReference>
<dbReference type="OrthoDB" id="77889at2759"/>
<feature type="compositionally biased region" description="Basic and acidic residues" evidence="1">
    <location>
        <begin position="64"/>
        <end position="74"/>
    </location>
</feature>